<dbReference type="Pfam" id="PF14346">
    <property type="entry name" value="DUF4398"/>
    <property type="match status" value="1"/>
</dbReference>
<dbReference type="Proteomes" id="UP000033651">
    <property type="component" value="Unassembled WGS sequence"/>
</dbReference>
<name>A0A0F3KL23_9GAMM</name>
<evidence type="ECO:0000313" key="5">
    <source>
        <dbReference type="EMBL" id="KJV31662.1"/>
    </source>
</evidence>
<organism evidence="5 6">
    <name type="scientific">Luteibacter yeojuensis</name>
    <dbReference type="NCBI Taxonomy" id="345309"/>
    <lineage>
        <taxon>Bacteria</taxon>
        <taxon>Pseudomonadati</taxon>
        <taxon>Pseudomonadota</taxon>
        <taxon>Gammaproteobacteria</taxon>
        <taxon>Lysobacterales</taxon>
        <taxon>Rhodanobacteraceae</taxon>
        <taxon>Luteibacter</taxon>
    </lineage>
</organism>
<gene>
    <name evidence="5" type="ORF">VI08_13445</name>
</gene>
<comment type="caution">
    <text evidence="5">The sequence shown here is derived from an EMBL/GenBank/DDBJ whole genome shotgun (WGS) entry which is preliminary data.</text>
</comment>
<keyword evidence="3" id="KW-0732">Signal</keyword>
<evidence type="ECO:0000256" key="3">
    <source>
        <dbReference type="SAM" id="SignalP"/>
    </source>
</evidence>
<evidence type="ECO:0000256" key="2">
    <source>
        <dbReference type="SAM" id="MobiDB-lite"/>
    </source>
</evidence>
<feature type="region of interest" description="Disordered" evidence="2">
    <location>
        <begin position="185"/>
        <end position="223"/>
    </location>
</feature>
<sequence length="223" mass="23983">MKRSTILLSALALAVGAGSAVAAQDDLDVRRLNASLDQLSSDPTIGSYAQAEQARAREAINQVAQFKPKEKEHAHYLYIAERRVDIAKAMAQFQDAQAKGTQLDREHDAILLEASRLDTEMARRQLEQQRQQNQMIQEEAARLQQQGVEYSQALEQAKAEGEKARQVAAAQARVANAAKKQAALAESAARAMRDLNSSDGGAPANTPASGSSKKSKKASSGGN</sequence>
<keyword evidence="6" id="KW-1185">Reference proteome</keyword>
<dbReference type="InterPro" id="IPR025511">
    <property type="entry name" value="DUF4398"/>
</dbReference>
<feature type="coiled-coil region" evidence="1">
    <location>
        <begin position="112"/>
        <end position="160"/>
    </location>
</feature>
<feature type="signal peptide" evidence="3">
    <location>
        <begin position="1"/>
        <end position="22"/>
    </location>
</feature>
<protein>
    <submittedName>
        <fullName evidence="5">Membrane protein</fullName>
    </submittedName>
</protein>
<dbReference type="OrthoDB" id="5954315at2"/>
<proteinExistence type="predicted"/>
<reference evidence="5 6" key="1">
    <citation type="submission" date="2015-03" db="EMBL/GenBank/DDBJ databases">
        <title>Draft genome sequence of Luteibacter yeojuensis strain SU11.</title>
        <authorList>
            <person name="Sulaiman J."/>
            <person name="Priya K."/>
            <person name="Chan K.-G."/>
        </authorList>
    </citation>
    <scope>NUCLEOTIDE SEQUENCE [LARGE SCALE GENOMIC DNA]</scope>
    <source>
        <strain evidence="5 6">SU11</strain>
    </source>
</reference>
<feature type="compositionally biased region" description="Low complexity" evidence="2">
    <location>
        <begin position="208"/>
        <end position="223"/>
    </location>
</feature>
<evidence type="ECO:0000313" key="6">
    <source>
        <dbReference type="Proteomes" id="UP000033651"/>
    </source>
</evidence>
<evidence type="ECO:0000259" key="4">
    <source>
        <dbReference type="Pfam" id="PF14346"/>
    </source>
</evidence>
<feature type="domain" description="DUF4398" evidence="4">
    <location>
        <begin position="33"/>
        <end position="99"/>
    </location>
</feature>
<dbReference type="PATRIC" id="fig|345309.4.peg.2035"/>
<dbReference type="AlphaFoldDB" id="A0A0F3KL23"/>
<keyword evidence="1" id="KW-0175">Coiled coil</keyword>
<accession>A0A0F3KL23</accession>
<dbReference type="EMBL" id="JZRB01000028">
    <property type="protein sequence ID" value="KJV31662.1"/>
    <property type="molecule type" value="Genomic_DNA"/>
</dbReference>
<feature type="chain" id="PRO_5002462937" evidence="3">
    <location>
        <begin position="23"/>
        <end position="223"/>
    </location>
</feature>
<evidence type="ECO:0000256" key="1">
    <source>
        <dbReference type="SAM" id="Coils"/>
    </source>
</evidence>
<dbReference type="RefSeq" id="WP_045830106.1">
    <property type="nucleotide sequence ID" value="NZ_JZRB01000028.1"/>
</dbReference>